<dbReference type="NCBIfam" id="TIGR01554">
    <property type="entry name" value="major_cap_HK97"/>
    <property type="match status" value="1"/>
</dbReference>
<sequence length="393" mass="43850">MQKLIELRRKKNELAEQLRSILEKADTEKRSLTTEERTQFDELKKQAVELRSDIERYETIVEEERSAAGQGAGKVNGEGPTNEELRSYIITGETRSMSTTVPADGGYTVIPELDKQVMRILQDDSEMRRICTVKTIGSDEYQKLVSAGGAVVNHGKESVDVTETSTPKLENVSIKIYPIYAYPKTTQQILDFSDIDILEWLSEEIGDKFVETEENDLVNGTGTDQAKGFLVYARSTDTDKTRAFGTLQKMVMASATAITADNLIDFRASLRKKYRKKASWVMNSNTAAQLQKLKNNNGDYIWRDGLQADDPDTLLGRPVVYVETMPDIAAGAAPIAFGDFKRGYYIVDHKTGVRTRPDNITEPGFYKVYTAKYLGGGVMDSSAIKILEMKAGA</sequence>
<evidence type="ECO:0000313" key="4">
    <source>
        <dbReference type="EMBL" id="ECB0429283.1"/>
    </source>
</evidence>
<name>A0A5X8MSQ4_SALET</name>
<proteinExistence type="predicted"/>
<protein>
    <submittedName>
        <fullName evidence="4">Phage major capsid protein</fullName>
    </submittedName>
</protein>
<dbReference type="SUPFAM" id="SSF56563">
    <property type="entry name" value="Major capsid protein gp5"/>
    <property type="match status" value="1"/>
</dbReference>
<dbReference type="EMBL" id="AAHWHN010000029">
    <property type="protein sequence ID" value="ECB0429283.1"/>
    <property type="molecule type" value="Genomic_DNA"/>
</dbReference>
<gene>
    <name evidence="4" type="ORF">EUV16_21760</name>
</gene>
<dbReference type="AlphaFoldDB" id="A0A5X8MSQ4"/>
<evidence type="ECO:0000256" key="2">
    <source>
        <dbReference type="SAM" id="Coils"/>
    </source>
</evidence>
<evidence type="ECO:0000256" key="1">
    <source>
        <dbReference type="ARBA" id="ARBA00004328"/>
    </source>
</evidence>
<evidence type="ECO:0000259" key="3">
    <source>
        <dbReference type="Pfam" id="PF05065"/>
    </source>
</evidence>
<reference evidence="4" key="1">
    <citation type="submission" date="2019-01" db="EMBL/GenBank/DDBJ databases">
        <authorList>
            <person name="Ashton P.M."/>
            <person name="Dallman T."/>
            <person name="Nair S."/>
            <person name="De Pinna E."/>
            <person name="Peters T."/>
            <person name="Grant K."/>
        </authorList>
    </citation>
    <scope>NUCLEOTIDE SEQUENCE</scope>
    <source>
        <strain evidence="4">559803</strain>
    </source>
</reference>
<comment type="caution">
    <text evidence="4">The sequence shown here is derived from an EMBL/GenBank/DDBJ whole genome shotgun (WGS) entry which is preliminary data.</text>
</comment>
<feature type="domain" description="Phage capsid-like C-terminal" evidence="3">
    <location>
        <begin position="105"/>
        <end position="388"/>
    </location>
</feature>
<dbReference type="Gene3D" id="3.30.2320.10">
    <property type="entry name" value="hypothetical protein PF0899 domain"/>
    <property type="match status" value="1"/>
</dbReference>
<keyword evidence="2" id="KW-0175">Coiled coil</keyword>
<feature type="coiled-coil region" evidence="2">
    <location>
        <begin position="4"/>
        <end position="67"/>
    </location>
</feature>
<comment type="subcellular location">
    <subcellularLocation>
        <location evidence="1">Virion</location>
    </subcellularLocation>
</comment>
<dbReference type="InterPro" id="IPR054612">
    <property type="entry name" value="Phage_capsid-like_C"/>
</dbReference>
<dbReference type="Pfam" id="PF05065">
    <property type="entry name" value="Phage_capsid"/>
    <property type="match status" value="1"/>
</dbReference>
<dbReference type="InterPro" id="IPR024455">
    <property type="entry name" value="Phage_capsid"/>
</dbReference>
<accession>A0A5X8MSQ4</accession>
<organism evidence="4">
    <name type="scientific">Salmonella enterica subsp. enterica serovar Agbeni</name>
    <dbReference type="NCBI Taxonomy" id="1967642"/>
    <lineage>
        <taxon>Bacteria</taxon>
        <taxon>Pseudomonadati</taxon>
        <taxon>Pseudomonadota</taxon>
        <taxon>Gammaproteobacteria</taxon>
        <taxon>Enterobacterales</taxon>
        <taxon>Enterobacteriaceae</taxon>
        <taxon>Salmonella</taxon>
    </lineage>
</organism>